<keyword evidence="1" id="KW-0472">Membrane</keyword>
<feature type="transmembrane region" description="Helical" evidence="1">
    <location>
        <begin position="7"/>
        <end position="28"/>
    </location>
</feature>
<protein>
    <submittedName>
        <fullName evidence="2">Uncharacterized protein</fullName>
    </submittedName>
</protein>
<organism evidence="2">
    <name type="scientific">Trypanosoma congolense (strain IL3000)</name>
    <dbReference type="NCBI Taxonomy" id="1068625"/>
    <lineage>
        <taxon>Eukaryota</taxon>
        <taxon>Discoba</taxon>
        <taxon>Euglenozoa</taxon>
        <taxon>Kinetoplastea</taxon>
        <taxon>Metakinetoplastina</taxon>
        <taxon>Trypanosomatida</taxon>
        <taxon>Trypanosomatidae</taxon>
        <taxon>Trypanosoma</taxon>
        <taxon>Nannomonas</taxon>
    </lineage>
</organism>
<dbReference type="AlphaFoldDB" id="G0UMK5"/>
<feature type="transmembrane region" description="Helical" evidence="1">
    <location>
        <begin position="34"/>
        <end position="54"/>
    </location>
</feature>
<dbReference type="EMBL" id="HE575318">
    <property type="protein sequence ID" value="CCC90413.1"/>
    <property type="molecule type" value="Genomic_DNA"/>
</dbReference>
<sequence length="100" mass="11388">MFCFSCVTLISVIMSLIVLSYLAFVIVYVPVYRYVAITLLVLLLMYKMSVWRLLPTERAHMRMLAQKIVEQRRAYGAMMTEPINMATGGALAYIPASPYV</sequence>
<keyword evidence="1" id="KW-0812">Transmembrane</keyword>
<gene>
    <name evidence="2" type="ORF">TCIL3000_5_1090</name>
</gene>
<accession>G0UMK5</accession>
<evidence type="ECO:0000313" key="2">
    <source>
        <dbReference type="EMBL" id="CCC90413.1"/>
    </source>
</evidence>
<evidence type="ECO:0000256" key="1">
    <source>
        <dbReference type="SAM" id="Phobius"/>
    </source>
</evidence>
<reference evidence="2" key="1">
    <citation type="journal article" date="2012" name="Proc. Natl. Acad. Sci. U.S.A.">
        <title>Antigenic diversity is generated by distinct evolutionary mechanisms in African trypanosome species.</title>
        <authorList>
            <person name="Jackson A.P."/>
            <person name="Berry A."/>
            <person name="Aslett M."/>
            <person name="Allison H.C."/>
            <person name="Burton P."/>
            <person name="Vavrova-Anderson J."/>
            <person name="Brown R."/>
            <person name="Browne H."/>
            <person name="Corton N."/>
            <person name="Hauser H."/>
            <person name="Gamble J."/>
            <person name="Gilderthorp R."/>
            <person name="Marcello L."/>
            <person name="McQuillan J."/>
            <person name="Otto T.D."/>
            <person name="Quail M.A."/>
            <person name="Sanders M.J."/>
            <person name="van Tonder A."/>
            <person name="Ginger M.L."/>
            <person name="Field M.C."/>
            <person name="Barry J.D."/>
            <person name="Hertz-Fowler C."/>
            <person name="Berriman M."/>
        </authorList>
    </citation>
    <scope>NUCLEOTIDE SEQUENCE</scope>
    <source>
        <strain evidence="2">IL3000</strain>
    </source>
</reference>
<name>G0UMK5_TRYCI</name>
<keyword evidence="1" id="KW-1133">Transmembrane helix</keyword>
<proteinExistence type="predicted"/>